<evidence type="ECO:0000256" key="2">
    <source>
        <dbReference type="SAM" id="MobiDB-lite"/>
    </source>
</evidence>
<sequence length="285" mass="31481">MGIRNTDNFDIPIPEEDRPATLLGDQDLFRRLEKLSQRVTIITILIPVLVALIGYLVYRDIRVLVSQTQDLSAKELTAIARNLESNLSNLSINHAKLEEAYRTSIDQHQTEFTQLKERIEKLSLQVDELKAVKLDKNDLPVEVNKLDAKLTTAQKEAKGAVDKLTSDQKNFEKKYGEDVAKIADQLNAITTAVAECQADLGLISGEKADKKQLEVMLKGYEKKLQDIADHLSQSVESQLTSVKASIRELEKSKAAPPAAVQESTPAQPPAKKPAAPPAGTKPQQP</sequence>
<feature type="region of interest" description="Disordered" evidence="2">
    <location>
        <begin position="248"/>
        <end position="285"/>
    </location>
</feature>
<evidence type="ECO:0000256" key="3">
    <source>
        <dbReference type="SAM" id="Phobius"/>
    </source>
</evidence>
<gene>
    <name evidence="4" type="ORF">ENS29_02060</name>
</gene>
<keyword evidence="3" id="KW-0812">Transmembrane</keyword>
<feature type="transmembrane region" description="Helical" evidence="3">
    <location>
        <begin position="39"/>
        <end position="58"/>
    </location>
</feature>
<evidence type="ECO:0000256" key="1">
    <source>
        <dbReference type="SAM" id="Coils"/>
    </source>
</evidence>
<organism evidence="4">
    <name type="scientific">Desulfatirhabdium butyrativorans</name>
    <dbReference type="NCBI Taxonomy" id="340467"/>
    <lineage>
        <taxon>Bacteria</taxon>
        <taxon>Pseudomonadati</taxon>
        <taxon>Thermodesulfobacteriota</taxon>
        <taxon>Desulfobacteria</taxon>
        <taxon>Desulfobacterales</taxon>
        <taxon>Desulfatirhabdiaceae</taxon>
        <taxon>Desulfatirhabdium</taxon>
    </lineage>
</organism>
<accession>A0A7C4MLD1</accession>
<feature type="coiled-coil region" evidence="1">
    <location>
        <begin position="203"/>
        <end position="230"/>
    </location>
</feature>
<comment type="caution">
    <text evidence="4">The sequence shown here is derived from an EMBL/GenBank/DDBJ whole genome shotgun (WGS) entry which is preliminary data.</text>
</comment>
<name>A0A7C4MLD1_9BACT</name>
<keyword evidence="3" id="KW-1133">Transmembrane helix</keyword>
<feature type="compositionally biased region" description="Pro residues" evidence="2">
    <location>
        <begin position="266"/>
        <end position="276"/>
    </location>
</feature>
<feature type="coiled-coil region" evidence="1">
    <location>
        <begin position="73"/>
        <end position="163"/>
    </location>
</feature>
<dbReference type="AlphaFoldDB" id="A0A7C4MLD1"/>
<proteinExistence type="predicted"/>
<evidence type="ECO:0000313" key="4">
    <source>
        <dbReference type="EMBL" id="HGU31623.1"/>
    </source>
</evidence>
<reference evidence="4" key="1">
    <citation type="journal article" date="2020" name="mSystems">
        <title>Genome- and Community-Level Interaction Insights into Carbon Utilization and Element Cycling Functions of Hydrothermarchaeota in Hydrothermal Sediment.</title>
        <authorList>
            <person name="Zhou Z."/>
            <person name="Liu Y."/>
            <person name="Xu W."/>
            <person name="Pan J."/>
            <person name="Luo Z.H."/>
            <person name="Li M."/>
        </authorList>
    </citation>
    <scope>NUCLEOTIDE SEQUENCE [LARGE SCALE GENOMIC DNA]</scope>
    <source>
        <strain evidence="4">SpSt-477</strain>
    </source>
</reference>
<protein>
    <submittedName>
        <fullName evidence="4">Uncharacterized protein</fullName>
    </submittedName>
</protein>
<dbReference type="EMBL" id="DSUH01000046">
    <property type="protein sequence ID" value="HGU31623.1"/>
    <property type="molecule type" value="Genomic_DNA"/>
</dbReference>
<keyword evidence="3" id="KW-0472">Membrane</keyword>
<keyword evidence="1" id="KW-0175">Coiled coil</keyword>